<keyword evidence="4" id="KW-1185">Reference proteome</keyword>
<keyword evidence="1" id="KW-0560">Oxidoreductase</keyword>
<dbReference type="SUPFAM" id="SSF48264">
    <property type="entry name" value="Cytochrome P450"/>
    <property type="match status" value="1"/>
</dbReference>
<dbReference type="InterPro" id="IPR036396">
    <property type="entry name" value="Cyt_P450_sf"/>
</dbReference>
<reference evidence="3" key="1">
    <citation type="submission" date="2019-11" db="EMBL/GenBank/DDBJ databases">
        <authorList>
            <person name="Liu Y."/>
            <person name="Hou J."/>
            <person name="Li T.-Q."/>
            <person name="Guan C.-H."/>
            <person name="Wu X."/>
            <person name="Wu H.-Z."/>
            <person name="Ling F."/>
            <person name="Zhang R."/>
            <person name="Shi X.-G."/>
            <person name="Ren J.-P."/>
            <person name="Chen E.-F."/>
            <person name="Sun J.-M."/>
        </authorList>
    </citation>
    <scope>NUCLEOTIDE SEQUENCE</scope>
    <source>
        <strain evidence="3">Adult_tree_wgs_1</strain>
        <tissue evidence="3">Leaves</tissue>
    </source>
</reference>
<sequence length="127" mass="13563">MHLSCNQNHHLQHFPPKETPTPPPPPGPTTVPVVGNFFWLLRTPFSEYPSSFRSLWMKHGPIFTLRAGSRLAIFIGTPTLAHQALVQNGAVFADRPKASPPARSPPATSTVSAPPPTDPPGASSAAT</sequence>
<evidence type="ECO:0000313" key="4">
    <source>
        <dbReference type="Proteomes" id="UP000626092"/>
    </source>
</evidence>
<organism evidence="3 4">
    <name type="scientific">Rhododendron simsii</name>
    <name type="common">Sims's rhododendron</name>
    <dbReference type="NCBI Taxonomy" id="118357"/>
    <lineage>
        <taxon>Eukaryota</taxon>
        <taxon>Viridiplantae</taxon>
        <taxon>Streptophyta</taxon>
        <taxon>Embryophyta</taxon>
        <taxon>Tracheophyta</taxon>
        <taxon>Spermatophyta</taxon>
        <taxon>Magnoliopsida</taxon>
        <taxon>eudicotyledons</taxon>
        <taxon>Gunneridae</taxon>
        <taxon>Pentapetalae</taxon>
        <taxon>asterids</taxon>
        <taxon>Ericales</taxon>
        <taxon>Ericaceae</taxon>
        <taxon>Ericoideae</taxon>
        <taxon>Rhodoreae</taxon>
        <taxon>Rhododendron</taxon>
    </lineage>
</organism>
<feature type="region of interest" description="Disordered" evidence="2">
    <location>
        <begin position="1"/>
        <end position="29"/>
    </location>
</feature>
<dbReference type="PANTHER" id="PTHR24299">
    <property type="entry name" value="CYTOCHROME P450 FAMILY 1"/>
    <property type="match status" value="1"/>
</dbReference>
<feature type="region of interest" description="Disordered" evidence="2">
    <location>
        <begin position="92"/>
        <end position="127"/>
    </location>
</feature>
<evidence type="ECO:0008006" key="5">
    <source>
        <dbReference type="Google" id="ProtNLM"/>
    </source>
</evidence>
<dbReference type="InterPro" id="IPR002401">
    <property type="entry name" value="Cyt_P450_E_grp-I"/>
</dbReference>
<comment type="caution">
    <text evidence="3">The sequence shown here is derived from an EMBL/GenBank/DDBJ whole genome shotgun (WGS) entry which is preliminary data.</text>
</comment>
<accession>A0A834H7D8</accession>
<dbReference type="Proteomes" id="UP000626092">
    <property type="component" value="Unassembled WGS sequence"/>
</dbReference>
<dbReference type="GO" id="GO:0005506">
    <property type="term" value="F:iron ion binding"/>
    <property type="evidence" value="ECO:0007669"/>
    <property type="project" value="InterPro"/>
</dbReference>
<protein>
    <recommendedName>
        <fullName evidence="5">Cytochrome P450</fullName>
    </recommendedName>
</protein>
<evidence type="ECO:0000256" key="1">
    <source>
        <dbReference type="ARBA" id="ARBA00023002"/>
    </source>
</evidence>
<dbReference type="GO" id="GO:0020037">
    <property type="term" value="F:heme binding"/>
    <property type="evidence" value="ECO:0007669"/>
    <property type="project" value="InterPro"/>
</dbReference>
<feature type="compositionally biased region" description="Pro residues" evidence="2">
    <location>
        <begin position="17"/>
        <end position="29"/>
    </location>
</feature>
<dbReference type="PANTHER" id="PTHR24299:SF14">
    <property type="entry name" value="OS10G0514300 PROTEIN"/>
    <property type="match status" value="1"/>
</dbReference>
<dbReference type="GO" id="GO:0016705">
    <property type="term" value="F:oxidoreductase activity, acting on paired donors, with incorporation or reduction of molecular oxygen"/>
    <property type="evidence" value="ECO:0007669"/>
    <property type="project" value="InterPro"/>
</dbReference>
<dbReference type="Gene3D" id="1.10.630.10">
    <property type="entry name" value="Cytochrome P450"/>
    <property type="match status" value="1"/>
</dbReference>
<name>A0A834H7D8_RHOSS</name>
<dbReference type="GO" id="GO:0004497">
    <property type="term" value="F:monooxygenase activity"/>
    <property type="evidence" value="ECO:0007669"/>
    <property type="project" value="InterPro"/>
</dbReference>
<gene>
    <name evidence="3" type="ORF">RHSIM_Rhsim03G0225100</name>
</gene>
<dbReference type="AlphaFoldDB" id="A0A834H7D8"/>
<dbReference type="PRINTS" id="PR00463">
    <property type="entry name" value="EP450I"/>
</dbReference>
<evidence type="ECO:0000313" key="3">
    <source>
        <dbReference type="EMBL" id="KAF7149161.1"/>
    </source>
</evidence>
<dbReference type="Pfam" id="PF00067">
    <property type="entry name" value="p450"/>
    <property type="match status" value="1"/>
</dbReference>
<dbReference type="EMBL" id="WJXA01000003">
    <property type="protein sequence ID" value="KAF7149161.1"/>
    <property type="molecule type" value="Genomic_DNA"/>
</dbReference>
<evidence type="ECO:0000256" key="2">
    <source>
        <dbReference type="SAM" id="MobiDB-lite"/>
    </source>
</evidence>
<dbReference type="OrthoDB" id="1055148at2759"/>
<dbReference type="InterPro" id="IPR001128">
    <property type="entry name" value="Cyt_P450"/>
</dbReference>
<proteinExistence type="predicted"/>